<organism evidence="1 2">
    <name type="scientific">[Clostridium] polysaccharolyticum</name>
    <dbReference type="NCBI Taxonomy" id="29364"/>
    <lineage>
        <taxon>Bacteria</taxon>
        <taxon>Bacillati</taxon>
        <taxon>Bacillota</taxon>
        <taxon>Clostridia</taxon>
        <taxon>Lachnospirales</taxon>
        <taxon>Lachnospiraceae</taxon>
    </lineage>
</organism>
<reference evidence="1 2" key="1">
    <citation type="submission" date="2016-10" db="EMBL/GenBank/DDBJ databases">
        <authorList>
            <person name="de Groot N.N."/>
        </authorList>
    </citation>
    <scope>NUCLEOTIDE SEQUENCE [LARGE SCALE GENOMIC DNA]</scope>
    <source>
        <strain evidence="1 2">DSM 1801</strain>
    </source>
</reference>
<dbReference type="AlphaFoldDB" id="A0A1I0D1K0"/>
<dbReference type="STRING" id="29364.SAMN04487772_11267"/>
<dbReference type="EMBL" id="FOHN01000012">
    <property type="protein sequence ID" value="SET25968.1"/>
    <property type="molecule type" value="Genomic_DNA"/>
</dbReference>
<evidence type="ECO:0000313" key="1">
    <source>
        <dbReference type="EMBL" id="SET25968.1"/>
    </source>
</evidence>
<gene>
    <name evidence="1" type="ORF">SAMN04487772_11267</name>
</gene>
<dbReference type="RefSeq" id="WP_177180719.1">
    <property type="nucleotide sequence ID" value="NZ_FOHN01000012.1"/>
</dbReference>
<proteinExistence type="predicted"/>
<dbReference type="Proteomes" id="UP000199800">
    <property type="component" value="Unassembled WGS sequence"/>
</dbReference>
<sequence length="53" mass="6050">MDKRAIQKFESMLKEFEAVSEVQAKKEVNGISMIAKSCYSVQADKEIKDLLIK</sequence>
<accession>A0A1I0D1K0</accession>
<protein>
    <submittedName>
        <fullName evidence="1">Uncharacterized protein</fullName>
    </submittedName>
</protein>
<evidence type="ECO:0000313" key="2">
    <source>
        <dbReference type="Proteomes" id="UP000199800"/>
    </source>
</evidence>
<keyword evidence="2" id="KW-1185">Reference proteome</keyword>
<name>A0A1I0D1K0_9FIRM</name>